<dbReference type="InterPro" id="IPR001207">
    <property type="entry name" value="Transposase_mutator"/>
</dbReference>
<dbReference type="Proteomes" id="UP000441925">
    <property type="component" value="Unassembled WGS sequence"/>
</dbReference>
<name>A0A6N7VYG3_9FIRM</name>
<accession>A0A6N7VYG3</accession>
<gene>
    <name evidence="7" type="ORF">FYJ26_10220</name>
</gene>
<reference evidence="7 8" key="1">
    <citation type="submission" date="2019-08" db="EMBL/GenBank/DDBJ databases">
        <title>In-depth cultivation of the pig gut microbiome towards novel bacterial diversity and tailored functional studies.</title>
        <authorList>
            <person name="Wylensek D."/>
            <person name="Hitch T.C.A."/>
            <person name="Clavel T."/>
        </authorList>
    </citation>
    <scope>NUCLEOTIDE SEQUENCE [LARGE SCALE GENOMIC DNA]</scope>
    <source>
        <strain evidence="7 8">WCA-380-WT-2B</strain>
    </source>
</reference>
<evidence type="ECO:0000256" key="6">
    <source>
        <dbReference type="RuleBase" id="RU365089"/>
    </source>
</evidence>
<evidence type="ECO:0000256" key="3">
    <source>
        <dbReference type="ARBA" id="ARBA00022578"/>
    </source>
</evidence>
<organism evidence="7 8">
    <name type="scientific">Anaerococcus porci</name>
    <dbReference type="NCBI Taxonomy" id="2652269"/>
    <lineage>
        <taxon>Bacteria</taxon>
        <taxon>Bacillati</taxon>
        <taxon>Bacillota</taxon>
        <taxon>Tissierellia</taxon>
        <taxon>Tissierellales</taxon>
        <taxon>Peptoniphilaceae</taxon>
        <taxon>Anaerococcus</taxon>
    </lineage>
</organism>
<protein>
    <recommendedName>
        <fullName evidence="6">Mutator family transposase</fullName>
    </recommendedName>
</protein>
<sequence length="387" mass="45079">MTQVHFTLKQEEIQKLIEGSVKDDLSKNILTTVFNQLMEEQRNQYIGVGAYERDENRVSSRNGYYDREYTTRIGSLTLRVPRTRDGLFSTDIFDRYQRHEKALLAAMLEMYISGVSTRKVSQVVEELCGKNISKSFVSNLTKELDDIVENWRNAPFEKSYPYLMTDVLYIKVRENSRVVSKSCHIAIGFNEEGEREVLGFLIQEGESEATWTHFFEYLKRRELKGIQLVISDAHKGLVQAIRKCFTGVSWQRCQVHFVRNIFATVPKKNSSLFREQVKALFRITNLEQARALKNEILEQFSEEKGYQIACTCLDEGFEDAFQYVIVGQAHTRIRSTNLLERLNQEVRRREKVVRIFPNTASATRLIGAMLMHQHEDWIGATRTYIKL</sequence>
<evidence type="ECO:0000256" key="5">
    <source>
        <dbReference type="ARBA" id="ARBA00023172"/>
    </source>
</evidence>
<proteinExistence type="inferred from homology"/>
<comment type="function">
    <text evidence="1 6">Required for the transposition of the insertion element.</text>
</comment>
<dbReference type="PANTHER" id="PTHR33217:SF7">
    <property type="entry name" value="TRANSPOSASE FOR INSERTION SEQUENCE ELEMENT IS1081"/>
    <property type="match status" value="1"/>
</dbReference>
<dbReference type="AlphaFoldDB" id="A0A6N7VYG3"/>
<keyword evidence="5 6" id="KW-0233">DNA recombination</keyword>
<keyword evidence="8" id="KW-1185">Reference proteome</keyword>
<dbReference type="PANTHER" id="PTHR33217">
    <property type="entry name" value="TRANSPOSASE FOR INSERTION SEQUENCE ELEMENT IS1081"/>
    <property type="match status" value="1"/>
</dbReference>
<dbReference type="GO" id="GO:0004803">
    <property type="term" value="F:transposase activity"/>
    <property type="evidence" value="ECO:0007669"/>
    <property type="project" value="UniProtKB-UniRule"/>
</dbReference>
<keyword evidence="3 6" id="KW-0815">Transposition</keyword>
<dbReference type="RefSeq" id="WP_106644193.1">
    <property type="nucleotide sequence ID" value="NZ_VULQ01000020.1"/>
</dbReference>
<keyword evidence="6" id="KW-0814">Transposable element</keyword>
<dbReference type="EMBL" id="VULQ01000020">
    <property type="protein sequence ID" value="MSS78749.1"/>
    <property type="molecule type" value="Genomic_DNA"/>
</dbReference>
<dbReference type="NCBIfam" id="NF033543">
    <property type="entry name" value="transpos_IS256"/>
    <property type="match status" value="1"/>
</dbReference>
<evidence type="ECO:0000256" key="2">
    <source>
        <dbReference type="ARBA" id="ARBA00010961"/>
    </source>
</evidence>
<comment type="similarity">
    <text evidence="2 6">Belongs to the transposase mutator family.</text>
</comment>
<dbReference type="GO" id="GO:0006313">
    <property type="term" value="P:DNA transposition"/>
    <property type="evidence" value="ECO:0007669"/>
    <property type="project" value="UniProtKB-UniRule"/>
</dbReference>
<comment type="caution">
    <text evidence="7">The sequence shown here is derived from an EMBL/GenBank/DDBJ whole genome shotgun (WGS) entry which is preliminary data.</text>
</comment>
<evidence type="ECO:0000256" key="1">
    <source>
        <dbReference type="ARBA" id="ARBA00002190"/>
    </source>
</evidence>
<dbReference type="Pfam" id="PF00872">
    <property type="entry name" value="Transposase_mut"/>
    <property type="match status" value="1"/>
</dbReference>
<evidence type="ECO:0000313" key="7">
    <source>
        <dbReference type="EMBL" id="MSS78749.1"/>
    </source>
</evidence>
<dbReference type="GO" id="GO:0003677">
    <property type="term" value="F:DNA binding"/>
    <property type="evidence" value="ECO:0007669"/>
    <property type="project" value="UniProtKB-UniRule"/>
</dbReference>
<keyword evidence="4 6" id="KW-0238">DNA-binding</keyword>
<evidence type="ECO:0000313" key="8">
    <source>
        <dbReference type="Proteomes" id="UP000441925"/>
    </source>
</evidence>
<evidence type="ECO:0000256" key="4">
    <source>
        <dbReference type="ARBA" id="ARBA00023125"/>
    </source>
</evidence>